<keyword evidence="1" id="KW-0328">Glycosyltransferase</keyword>
<accession>A0A1F6VFT2</accession>
<dbReference type="GO" id="GO:0016757">
    <property type="term" value="F:glycosyltransferase activity"/>
    <property type="evidence" value="ECO:0007669"/>
    <property type="project" value="UniProtKB-KW"/>
</dbReference>
<comment type="caution">
    <text evidence="3">The sequence shown here is derived from an EMBL/GenBank/DDBJ whole genome shotgun (WGS) entry which is preliminary data.</text>
</comment>
<dbReference type="AlphaFoldDB" id="A0A1F6VFT2"/>
<protein>
    <submittedName>
        <fullName evidence="3">Uncharacterized protein</fullName>
    </submittedName>
</protein>
<sequence length="95" mass="10552">MITYKSYLGGSVQSLGFFVGKVYHTVGVIEPGSPEFKTEQHEEIQVMIGDLVDLRDGKHYGPGHKLPPFAPLSKVCVSCTDVVVYVCRYSNTPFR</sequence>
<organism evidence="3 4">
    <name type="scientific">Candidatus Nomurabacteria bacterium RIFCSPHIGHO2_01_FULL_42_15</name>
    <dbReference type="NCBI Taxonomy" id="1801742"/>
    <lineage>
        <taxon>Bacteria</taxon>
        <taxon>Candidatus Nomuraibacteriota</taxon>
    </lineage>
</organism>
<dbReference type="InterPro" id="IPR011051">
    <property type="entry name" value="RmlC_Cupin_sf"/>
</dbReference>
<gene>
    <name evidence="3" type="ORF">A2738_01300</name>
</gene>
<proteinExistence type="predicted"/>
<dbReference type="InterPro" id="IPR014710">
    <property type="entry name" value="RmlC-like_jellyroll"/>
</dbReference>
<reference evidence="3 4" key="1">
    <citation type="journal article" date="2016" name="Nat. Commun.">
        <title>Thousands of microbial genomes shed light on interconnected biogeochemical processes in an aquifer system.</title>
        <authorList>
            <person name="Anantharaman K."/>
            <person name="Brown C.T."/>
            <person name="Hug L.A."/>
            <person name="Sharon I."/>
            <person name="Castelle C.J."/>
            <person name="Probst A.J."/>
            <person name="Thomas B.C."/>
            <person name="Singh A."/>
            <person name="Wilkins M.J."/>
            <person name="Karaoz U."/>
            <person name="Brodie E.L."/>
            <person name="Williams K.H."/>
            <person name="Hubbard S.S."/>
            <person name="Banfield J.F."/>
        </authorList>
    </citation>
    <scope>NUCLEOTIDE SEQUENCE [LARGE SCALE GENOMIC DNA]</scope>
</reference>
<evidence type="ECO:0000256" key="1">
    <source>
        <dbReference type="ARBA" id="ARBA00022676"/>
    </source>
</evidence>
<evidence type="ECO:0000313" key="3">
    <source>
        <dbReference type="EMBL" id="OGI68503.1"/>
    </source>
</evidence>
<evidence type="ECO:0000313" key="4">
    <source>
        <dbReference type="Proteomes" id="UP000178235"/>
    </source>
</evidence>
<name>A0A1F6VFT2_9BACT</name>
<evidence type="ECO:0000256" key="2">
    <source>
        <dbReference type="ARBA" id="ARBA00022679"/>
    </source>
</evidence>
<dbReference type="Proteomes" id="UP000178235">
    <property type="component" value="Unassembled WGS sequence"/>
</dbReference>
<dbReference type="SUPFAM" id="SSF51182">
    <property type="entry name" value="RmlC-like cupins"/>
    <property type="match status" value="1"/>
</dbReference>
<dbReference type="EMBL" id="MFTS01000003">
    <property type="protein sequence ID" value="OGI68503.1"/>
    <property type="molecule type" value="Genomic_DNA"/>
</dbReference>
<dbReference type="InterPro" id="IPR009664">
    <property type="entry name" value="Ppnp"/>
</dbReference>
<keyword evidence="2" id="KW-0808">Transferase</keyword>
<dbReference type="Gene3D" id="2.60.120.10">
    <property type="entry name" value="Jelly Rolls"/>
    <property type="match status" value="1"/>
</dbReference>
<dbReference type="Pfam" id="PF06865">
    <property type="entry name" value="Ppnp"/>
    <property type="match status" value="1"/>
</dbReference>